<protein>
    <recommendedName>
        <fullName evidence="4">YncE family protein</fullName>
    </recommendedName>
</protein>
<proteinExistence type="predicted"/>
<keyword evidence="3" id="KW-1185">Reference proteome</keyword>
<name>A0ABQ4RXG9_9HYPH</name>
<dbReference type="Gene3D" id="2.130.10.10">
    <property type="entry name" value="YVTN repeat-like/Quinoprotein amine dehydrogenase"/>
    <property type="match status" value="2"/>
</dbReference>
<dbReference type="InterPro" id="IPR051200">
    <property type="entry name" value="Host-pathogen_enzymatic-act"/>
</dbReference>
<dbReference type="SUPFAM" id="SSF51004">
    <property type="entry name" value="C-terminal (heme d1) domain of cytochrome cd1-nitrite reductase"/>
    <property type="match status" value="1"/>
</dbReference>
<feature type="chain" id="PRO_5045276956" description="YncE family protein" evidence="1">
    <location>
        <begin position="23"/>
        <end position="390"/>
    </location>
</feature>
<sequence length="390" mass="39935">MRATACLMVLALGLGLGIPAAAQAPAFLLVGLDGKTFFEAAGDRNGPNGADALAIVDLADEARPRLAHVLPLDNSVYGPPTNLQITPDGRLGLVASSVMMRQEGEAWYAQPDDRLHVVDLMASPPRLVDTIRVGQQPSGLAIDRTGTRALIANRAGRSVTSLTIEGQVVRVSATIGVGDEAASVAIAPDGRRALVAKNKVGKVGVLSLDGSALTYDSVLDMPVGPGTYGLEFTPDGAMALAGNTGPAPSDGHADTVSVIRADRARPVVADQVGVGDTPEALAVAPDGRHAAVSVVRGAAAPHASPSYTPTGTVLLLAIDPKGVVRRVGEAEAGAVTQGVVFSPSGRYVYVGNYVDRTLGVYRVEGDAISDTGFKLALPGQPGSLRGRAPR</sequence>
<gene>
    <name evidence="2" type="ORF">OCOJLMKI_2095</name>
</gene>
<reference evidence="2" key="1">
    <citation type="journal article" date="2021" name="Front. Microbiol.">
        <title>Comprehensive Comparative Genomics and Phenotyping of Methylobacterium Species.</title>
        <authorList>
            <person name="Alessa O."/>
            <person name="Ogura Y."/>
            <person name="Fujitani Y."/>
            <person name="Takami H."/>
            <person name="Hayashi T."/>
            <person name="Sahin N."/>
            <person name="Tani A."/>
        </authorList>
    </citation>
    <scope>NUCLEOTIDE SEQUENCE</scope>
    <source>
        <strain evidence="2">DSM 19015</strain>
    </source>
</reference>
<dbReference type="InterPro" id="IPR015943">
    <property type="entry name" value="WD40/YVTN_repeat-like_dom_sf"/>
</dbReference>
<evidence type="ECO:0000313" key="3">
    <source>
        <dbReference type="Proteomes" id="UP001055125"/>
    </source>
</evidence>
<accession>A0ABQ4RXG9</accession>
<keyword evidence="1" id="KW-0732">Signal</keyword>
<comment type="caution">
    <text evidence="2">The sequence shown here is derived from an EMBL/GenBank/DDBJ whole genome shotgun (WGS) entry which is preliminary data.</text>
</comment>
<dbReference type="PANTHER" id="PTHR47197:SF3">
    <property type="entry name" value="DIHYDRO-HEME D1 DEHYDROGENASE"/>
    <property type="match status" value="1"/>
</dbReference>
<dbReference type="RefSeq" id="WP_238244046.1">
    <property type="nucleotide sequence ID" value="NZ_BPQP01000030.1"/>
</dbReference>
<dbReference type="InterPro" id="IPR011048">
    <property type="entry name" value="Haem_d1_sf"/>
</dbReference>
<reference evidence="2" key="2">
    <citation type="submission" date="2021-08" db="EMBL/GenBank/DDBJ databases">
        <authorList>
            <person name="Tani A."/>
            <person name="Ola A."/>
            <person name="Ogura Y."/>
            <person name="Katsura K."/>
            <person name="Hayashi T."/>
        </authorList>
    </citation>
    <scope>NUCLEOTIDE SEQUENCE</scope>
    <source>
        <strain evidence="2">DSM 19015</strain>
    </source>
</reference>
<evidence type="ECO:0000256" key="1">
    <source>
        <dbReference type="SAM" id="SignalP"/>
    </source>
</evidence>
<feature type="signal peptide" evidence="1">
    <location>
        <begin position="1"/>
        <end position="22"/>
    </location>
</feature>
<dbReference type="Proteomes" id="UP001055125">
    <property type="component" value="Unassembled WGS sequence"/>
</dbReference>
<dbReference type="PANTHER" id="PTHR47197">
    <property type="entry name" value="PROTEIN NIRF"/>
    <property type="match status" value="1"/>
</dbReference>
<organism evidence="2 3">
    <name type="scientific">Methylobacterium iners</name>
    <dbReference type="NCBI Taxonomy" id="418707"/>
    <lineage>
        <taxon>Bacteria</taxon>
        <taxon>Pseudomonadati</taxon>
        <taxon>Pseudomonadota</taxon>
        <taxon>Alphaproteobacteria</taxon>
        <taxon>Hyphomicrobiales</taxon>
        <taxon>Methylobacteriaceae</taxon>
        <taxon>Methylobacterium</taxon>
    </lineage>
</organism>
<evidence type="ECO:0008006" key="4">
    <source>
        <dbReference type="Google" id="ProtNLM"/>
    </source>
</evidence>
<evidence type="ECO:0000313" key="2">
    <source>
        <dbReference type="EMBL" id="GJD94888.1"/>
    </source>
</evidence>
<dbReference type="EMBL" id="BPQP01000030">
    <property type="protein sequence ID" value="GJD94888.1"/>
    <property type="molecule type" value="Genomic_DNA"/>
</dbReference>